<dbReference type="FunFam" id="2.10.70.10:FF:000014">
    <property type="entry name" value="Membrane cofactor protein"/>
    <property type="match status" value="1"/>
</dbReference>
<evidence type="ECO:0000256" key="4">
    <source>
        <dbReference type="ARBA" id="ARBA00022729"/>
    </source>
</evidence>
<feature type="domain" description="CUB" evidence="13">
    <location>
        <begin position="13"/>
        <end position="121"/>
    </location>
</feature>
<feature type="disulfide bond" evidence="11">
    <location>
        <begin position="1424"/>
        <end position="1451"/>
    </location>
</feature>
<dbReference type="InterPro" id="IPR035914">
    <property type="entry name" value="Sperma_CUB_dom_sf"/>
</dbReference>
<proteinExistence type="inferred from homology"/>
<comment type="subcellular location">
    <subcellularLocation>
        <location evidence="1">Membrane</location>
    </subcellularLocation>
</comment>
<feature type="domain" description="Sushi" evidence="14">
    <location>
        <begin position="1000"/>
        <end position="1061"/>
    </location>
</feature>
<feature type="non-terminal residue" evidence="15">
    <location>
        <position position="1808"/>
    </location>
</feature>
<sequence length="1808" mass="198805">MFFLFGWSPSAQCGGSMTDFSGVILSPGFPGNYQSSLDCTWRVQLPIGFGIHLQFLNFSTEPVHDYLEVRSGTLETGTVIDRFSGPVVPNSLFSTTHETTLFFHSDYSQNKPGFHIVYQAYELQRCPDPRPFRNGIVIGQDYSVGMTISFECLPGYTLIGEASLTCLHGVSRNWNHPIPRCEALCGGNITSLNGTIYSPGHPAEYPHFQDCTWTVRVPPGYGIYINFSVINTEPIYDYITVWKPLVHFMRSRVSVMAERDGPDQTSPQIGQFSGTSLQEGVSTTANQVLIKFHSDFSTSGFFELHYYAYQLRTCQPPPPVANATILTDDDEFEIVLLLRRVNDIPVCEWVSVCFHTSQAAWVDKLMDLFLTSNFCLLCLYLHDRRHKRPHRRHYPVLLPARLHLGGQRDSDLPTWREATDGWTATSLSRQTASRPPSSSILAANGITVLHQDRGLKVFGTKPAQPSARIQVYLLRITYEVRFDSTGEILSPGYPENYSNLQTCSWLINVEKGYNITLNFELFETEKEFDILEIFDGPNIYSQSLSTLSGDIETPFNLTTTGHQLLLRWSTDHATNRRGFHIRYVGEYQNVKDDVCYVDFWKASKILHHTLMACKMREGNVMVTPDSPHHGSVVRQTGGHLNSMVTWACDRGYKLIGKSTAECKKTSYGYYAWDAPVPACQAVSCGVPSAPVNGGVLAADYSVGTRVTYFCNSGYRLSSKELTTTVCQPDGTWSNHNKIPRCIGECERLLGGLKGTGRMEVMTCPSLSSFSLDHGRWRIVNGSHYEYGTKIIFTCNPGYYRVGPAHIQCLSSGAWSWRNERPRCRIISCGDLPTPPNGKKIGTQTTFGASAIFSCNLGYVSTGSTVRECLLSGLWSGMDSQCLAGHCGIPEQIVNGQVIGENFGYRDTVVYQCNPGFRLIGSSVRICQQDHNWSGHLPVCISVTCGHPGSPIYGRTTGDGFNYNDVVRFACNKGYTLEGPSTAQCQANRQWSHQPPTCRVVNCTDPGIPANSIRESKIEHGNFTFGSVVFYDCNPGYYLFGSSVLTCQPMGHWDKPLPECIEVDCGHPGTPPHAVITGEKFTFGSRVRYSCRDDRQLIGDSSLTCQLNGHWSGPLPHCSEKLLVSKLKEALVCQVVGMVTNGDSSGTCGDPGTPAHASREAGNFKVRSKVRFTCAVGHTLYGSAERICFPNGTWSGKQPFCKPVQCANPGTPPHGHISRVDGTTFSHSIVYSCMEGFFLTGSPTRQCLANGTWSGTAPNCTKYVLMQPACFCRPMAVITCSDPGIPANGLRFGDDVTVGQNVTFSCQPGFVIMGGESAIFRTCTNNGTWSGTMPSCQVVTCPTPPSIPNGLLEGSVLEWGASVSYGCLPGYELSFPAVLTCTGNGTWSGDLPQCLPKFCGDPGVPSRGRREGRSFIFKSEVTFSCSAPYVLVGATTRICQEDGAWSDSQPRCIGGEQSRLPVPTGTHTARLHNKAVFAGSYLDRDPTYLCPKHEHSSISQCEMEECLFIAHSCKQPRSPANADVMGLDLPSYGYTLVYTCQPGYFLSGGSEHRVCRSDGSWTGKVPVCRVGSKSQEKIVKPVPGTPSPKMKVPDDAFAPDFVWKGSYDYKGQKQPMSLTVTSFNVTTGKVNVTLTDSSTEFLLSGVYKRQEARLTLLLYQMRALTYSSLGRITDESWAMDGFVSAEPEGGSYVFQGFIQGKDYGQFGLQRLGLTLRENVTLADPETIGSTNSSSVAVAILVPFFALIFAGLGFYLYKQRKTDKAQYTGCSVHENNNGQATFENPMYNTNTKAAEGKVVRFDPNLNTICT</sequence>
<feature type="domain" description="CUB" evidence="13">
    <location>
        <begin position="185"/>
        <end position="309"/>
    </location>
</feature>
<dbReference type="SUPFAM" id="SSF57535">
    <property type="entry name" value="Complement control module/SCR domain"/>
    <property type="match status" value="15"/>
</dbReference>
<feature type="disulfide bond" evidence="11">
    <location>
        <begin position="1279"/>
        <end position="1322"/>
    </location>
</feature>
<feature type="disulfide bond" evidence="11">
    <location>
        <begin position="912"/>
        <end position="939"/>
    </location>
</feature>
<dbReference type="Pfam" id="PF00431">
    <property type="entry name" value="CUB"/>
    <property type="match status" value="3"/>
</dbReference>
<evidence type="ECO:0000256" key="11">
    <source>
        <dbReference type="PROSITE-ProRule" id="PRU00302"/>
    </source>
</evidence>
<feature type="domain" description="Sushi" evidence="14">
    <location>
        <begin position="1145"/>
        <end position="1202"/>
    </location>
</feature>
<evidence type="ECO:0000259" key="14">
    <source>
        <dbReference type="PROSITE" id="PS50923"/>
    </source>
</evidence>
<dbReference type="EMBL" id="NHOQ01000034">
    <property type="protein sequence ID" value="PWA33599.1"/>
    <property type="molecule type" value="Genomic_DNA"/>
</dbReference>
<dbReference type="CDD" id="cd00041">
    <property type="entry name" value="CUB"/>
    <property type="match status" value="3"/>
</dbReference>
<feature type="disulfide bond" evidence="11">
    <location>
        <begin position="1366"/>
        <end position="1393"/>
    </location>
</feature>
<feature type="domain" description="CUB" evidence="13">
    <location>
        <begin position="476"/>
        <end position="586"/>
    </location>
</feature>
<evidence type="ECO:0000256" key="5">
    <source>
        <dbReference type="ARBA" id="ARBA00022737"/>
    </source>
</evidence>
<feature type="disulfide bond" evidence="11">
    <location>
        <begin position="1090"/>
        <end position="1117"/>
    </location>
</feature>
<dbReference type="PANTHER" id="PTHR45656:SF15">
    <property type="entry name" value="SUSHI DOMAIN-CONTAINING PROTEIN"/>
    <property type="match status" value="1"/>
</dbReference>
<dbReference type="PROSITE" id="PS01180">
    <property type="entry name" value="CUB"/>
    <property type="match status" value="3"/>
</dbReference>
<evidence type="ECO:0000256" key="10">
    <source>
        <dbReference type="ARBA" id="ARBA00061013"/>
    </source>
</evidence>
<accession>A0A315WCK9</accession>
<keyword evidence="4" id="KW-0732">Signal</keyword>
<dbReference type="SUPFAM" id="SSF49854">
    <property type="entry name" value="Spermadhesin, CUB domain"/>
    <property type="match status" value="3"/>
</dbReference>
<dbReference type="Pfam" id="PF00084">
    <property type="entry name" value="Sushi"/>
    <property type="match status" value="14"/>
</dbReference>
<feature type="domain" description="Sushi" evidence="14">
    <location>
        <begin position="611"/>
        <end position="681"/>
    </location>
</feature>
<dbReference type="FunFam" id="2.10.70.10:FF:000011">
    <property type="entry name" value="CUB and sushi domain-containing protein 3 isoform A"/>
    <property type="match status" value="4"/>
</dbReference>
<comment type="similarity">
    <text evidence="10">Belongs to the CSMD family.</text>
</comment>
<feature type="disulfide bond" evidence="11">
    <location>
        <begin position="970"/>
        <end position="997"/>
    </location>
</feature>
<reference evidence="15 16" key="1">
    <citation type="journal article" date="2018" name="G3 (Bethesda)">
        <title>A High-Quality Reference Genome for the Invasive Mosquitofish Gambusia affinis Using a Chicago Library.</title>
        <authorList>
            <person name="Hoffberg S.L."/>
            <person name="Troendle N.J."/>
            <person name="Glenn T.C."/>
            <person name="Mahmud O."/>
            <person name="Louha S."/>
            <person name="Chalopin D."/>
            <person name="Bennetzen J.L."/>
            <person name="Mauricio R."/>
        </authorList>
    </citation>
    <scope>NUCLEOTIDE SEQUENCE [LARGE SCALE GENOMIC DNA]</scope>
    <source>
        <strain evidence="15">NE01/NJP1002.9</strain>
        <tissue evidence="15">Muscle</tissue>
    </source>
</reference>
<feature type="domain" description="Sushi" evidence="14">
    <location>
        <begin position="942"/>
        <end position="999"/>
    </location>
</feature>
<evidence type="ECO:0000256" key="2">
    <source>
        <dbReference type="ARBA" id="ARBA00022659"/>
    </source>
</evidence>
<dbReference type="Proteomes" id="UP000250572">
    <property type="component" value="Unassembled WGS sequence"/>
</dbReference>
<dbReference type="InterPro" id="IPR035976">
    <property type="entry name" value="Sushi/SCR/CCP_sf"/>
</dbReference>
<feature type="disulfide bond" evidence="11">
    <location>
        <begin position="1232"/>
        <end position="1259"/>
    </location>
</feature>
<dbReference type="InterPro" id="IPR051277">
    <property type="entry name" value="SEZ6_CSMD_C4BPB_Regulators"/>
</dbReference>
<protein>
    <recommendedName>
        <fullName evidence="17">CUB and Sushi multiple domains 3a</fullName>
    </recommendedName>
</protein>
<evidence type="ECO:0000256" key="12">
    <source>
        <dbReference type="SAM" id="Phobius"/>
    </source>
</evidence>
<evidence type="ECO:0000313" key="16">
    <source>
        <dbReference type="Proteomes" id="UP000250572"/>
    </source>
</evidence>
<dbReference type="InterPro" id="IPR000436">
    <property type="entry name" value="Sushi_SCR_CCP_dom"/>
</dbReference>
<keyword evidence="5" id="KW-0677">Repeat</keyword>
<feature type="domain" description="Sushi" evidence="14">
    <location>
        <begin position="761"/>
        <end position="825"/>
    </location>
</feature>
<feature type="domain" description="Sushi" evidence="14">
    <location>
        <begin position="1510"/>
        <end position="1569"/>
    </location>
</feature>
<evidence type="ECO:0000256" key="1">
    <source>
        <dbReference type="ARBA" id="ARBA00004370"/>
    </source>
</evidence>
<evidence type="ECO:0008006" key="17">
    <source>
        <dbReference type="Google" id="ProtNLM"/>
    </source>
</evidence>
<keyword evidence="7 12" id="KW-0472">Membrane</keyword>
<dbReference type="SMART" id="SM00042">
    <property type="entry name" value="CUB"/>
    <property type="match status" value="3"/>
</dbReference>
<feature type="domain" description="Sushi" evidence="14">
    <location>
        <begin position="1203"/>
        <end position="1261"/>
    </location>
</feature>
<dbReference type="Gene3D" id="2.10.70.10">
    <property type="entry name" value="Complement Module, domain 1"/>
    <property type="match status" value="15"/>
</dbReference>
<evidence type="ECO:0000256" key="8">
    <source>
        <dbReference type="ARBA" id="ARBA00023157"/>
    </source>
</evidence>
<keyword evidence="16" id="KW-1185">Reference proteome</keyword>
<feature type="disulfide bond" evidence="11">
    <location>
        <begin position="854"/>
        <end position="881"/>
    </location>
</feature>
<dbReference type="PANTHER" id="PTHR45656">
    <property type="entry name" value="PROTEIN CBR-CLEC-78"/>
    <property type="match status" value="1"/>
</dbReference>
<keyword evidence="3 12" id="KW-0812">Transmembrane</keyword>
<evidence type="ECO:0000256" key="9">
    <source>
        <dbReference type="ARBA" id="ARBA00023180"/>
    </source>
</evidence>
<feature type="domain" description="Sushi" evidence="14">
    <location>
        <begin position="1338"/>
        <end position="1395"/>
    </location>
</feature>
<dbReference type="Gene3D" id="2.60.120.290">
    <property type="entry name" value="Spermadhesin, CUB domain"/>
    <property type="match status" value="3"/>
</dbReference>
<feature type="transmembrane region" description="Helical" evidence="12">
    <location>
        <begin position="1734"/>
        <end position="1755"/>
    </location>
</feature>
<organism evidence="15 16">
    <name type="scientific">Gambusia affinis</name>
    <name type="common">Western mosquitofish</name>
    <name type="synonym">Heterandria affinis</name>
    <dbReference type="NCBI Taxonomy" id="33528"/>
    <lineage>
        <taxon>Eukaryota</taxon>
        <taxon>Metazoa</taxon>
        <taxon>Chordata</taxon>
        <taxon>Craniata</taxon>
        <taxon>Vertebrata</taxon>
        <taxon>Euteleostomi</taxon>
        <taxon>Actinopterygii</taxon>
        <taxon>Neopterygii</taxon>
        <taxon>Teleostei</taxon>
        <taxon>Neoteleostei</taxon>
        <taxon>Acanthomorphata</taxon>
        <taxon>Ovalentaria</taxon>
        <taxon>Atherinomorphae</taxon>
        <taxon>Cyprinodontiformes</taxon>
        <taxon>Poeciliidae</taxon>
        <taxon>Poeciliinae</taxon>
        <taxon>Gambusia</taxon>
    </lineage>
</organism>
<keyword evidence="9" id="KW-0325">Glycoprotein</keyword>
<dbReference type="STRING" id="33528.ENSGAFP00000000221"/>
<feature type="domain" description="Sushi" evidence="14">
    <location>
        <begin position="826"/>
        <end position="883"/>
    </location>
</feature>
<dbReference type="FunFam" id="2.60.120.290:FF:000001">
    <property type="entry name" value="CUB and sushi domain-containing protein 3 isoform X1"/>
    <property type="match status" value="2"/>
</dbReference>
<dbReference type="SMART" id="SM00032">
    <property type="entry name" value="CCP"/>
    <property type="match status" value="15"/>
</dbReference>
<dbReference type="InterPro" id="IPR000859">
    <property type="entry name" value="CUB_dom"/>
</dbReference>
<feature type="domain" description="Sushi" evidence="14">
    <location>
        <begin position="1062"/>
        <end position="1119"/>
    </location>
</feature>
<feature type="domain" description="Sushi" evidence="14">
    <location>
        <begin position="124"/>
        <end position="183"/>
    </location>
</feature>
<keyword evidence="2 11" id="KW-0768">Sushi</keyword>
<comment type="caution">
    <text evidence="15">The sequence shown here is derived from an EMBL/GenBank/DDBJ whole genome shotgun (WGS) entry which is preliminary data.</text>
</comment>
<evidence type="ECO:0000256" key="3">
    <source>
        <dbReference type="ARBA" id="ARBA00022692"/>
    </source>
</evidence>
<dbReference type="FunFam" id="2.10.70.10:FF:000002">
    <property type="entry name" value="CUB and Sushi multiple domains 3"/>
    <property type="match status" value="2"/>
</dbReference>
<evidence type="ECO:0000259" key="13">
    <source>
        <dbReference type="PROSITE" id="PS01180"/>
    </source>
</evidence>
<feature type="disulfide bond" evidence="11">
    <location>
        <begin position="1032"/>
        <end position="1059"/>
    </location>
</feature>
<keyword evidence="8 11" id="KW-1015">Disulfide bond</keyword>
<feature type="domain" description="Sushi" evidence="14">
    <location>
        <begin position="1277"/>
        <end position="1337"/>
    </location>
</feature>
<gene>
    <name evidence="15" type="ORF">CCH79_00007462</name>
</gene>
<feature type="domain" description="Sushi" evidence="14">
    <location>
        <begin position="884"/>
        <end position="941"/>
    </location>
</feature>
<name>A0A315WCK9_GAMAF</name>
<feature type="disulfide bond" evidence="11">
    <location>
        <begin position="1173"/>
        <end position="1200"/>
    </location>
</feature>
<comment type="caution">
    <text evidence="11">Lacks conserved residue(s) required for the propagation of feature annotation.</text>
</comment>
<feature type="domain" description="Sushi" evidence="14">
    <location>
        <begin position="1396"/>
        <end position="1453"/>
    </location>
</feature>
<dbReference type="GO" id="GO:0016020">
    <property type="term" value="C:membrane"/>
    <property type="evidence" value="ECO:0007669"/>
    <property type="project" value="UniProtKB-SubCell"/>
</dbReference>
<evidence type="ECO:0000256" key="6">
    <source>
        <dbReference type="ARBA" id="ARBA00022989"/>
    </source>
</evidence>
<dbReference type="CDD" id="cd00033">
    <property type="entry name" value="CCP"/>
    <property type="match status" value="15"/>
</dbReference>
<evidence type="ECO:0000313" key="15">
    <source>
        <dbReference type="EMBL" id="PWA33599.1"/>
    </source>
</evidence>
<dbReference type="PROSITE" id="PS50923">
    <property type="entry name" value="SUSHI"/>
    <property type="match status" value="15"/>
</dbReference>
<feature type="domain" description="Sushi" evidence="14">
    <location>
        <begin position="682"/>
        <end position="743"/>
    </location>
</feature>
<evidence type="ECO:0000256" key="7">
    <source>
        <dbReference type="ARBA" id="ARBA00023136"/>
    </source>
</evidence>
<keyword evidence="6 12" id="KW-1133">Transmembrane helix</keyword>